<dbReference type="GO" id="GO:0015627">
    <property type="term" value="C:type II protein secretion system complex"/>
    <property type="evidence" value="ECO:0007669"/>
    <property type="project" value="TreeGrafter"/>
</dbReference>
<keyword evidence="1" id="KW-0813">Transport</keyword>
<dbReference type="PANTHER" id="PTHR30332:SF17">
    <property type="entry name" value="TYPE IV PILIATION SYSTEM PROTEIN DR_0774-RELATED"/>
    <property type="match status" value="1"/>
</dbReference>
<organism evidence="7 8">
    <name type="scientific">Inhella crocodyli</name>
    <dbReference type="NCBI Taxonomy" id="2499851"/>
    <lineage>
        <taxon>Bacteria</taxon>
        <taxon>Pseudomonadati</taxon>
        <taxon>Pseudomonadota</taxon>
        <taxon>Betaproteobacteria</taxon>
        <taxon>Burkholderiales</taxon>
        <taxon>Sphaerotilaceae</taxon>
        <taxon>Inhella</taxon>
    </lineage>
</organism>
<name>A0A437LLA6_9BURK</name>
<dbReference type="Pfam" id="PF00263">
    <property type="entry name" value="Secretin"/>
    <property type="match status" value="1"/>
</dbReference>
<evidence type="ECO:0000256" key="3">
    <source>
        <dbReference type="ARBA" id="ARBA00023237"/>
    </source>
</evidence>
<keyword evidence="5" id="KW-0732">Signal</keyword>
<dbReference type="PRINTS" id="PR00811">
    <property type="entry name" value="BCTERIALGSPD"/>
</dbReference>
<dbReference type="SMART" id="SM00965">
    <property type="entry name" value="STN"/>
    <property type="match status" value="1"/>
</dbReference>
<dbReference type="InterPro" id="IPR013358">
    <property type="entry name" value="Pilus_biogenesis_MshL"/>
</dbReference>
<feature type="compositionally biased region" description="Gly residues" evidence="4">
    <location>
        <begin position="146"/>
        <end position="155"/>
    </location>
</feature>
<dbReference type="InterPro" id="IPR004846">
    <property type="entry name" value="T2SS/T3SS_dom"/>
</dbReference>
<evidence type="ECO:0000313" key="7">
    <source>
        <dbReference type="EMBL" id="RVT86212.1"/>
    </source>
</evidence>
<reference evidence="7 8" key="1">
    <citation type="submission" date="2019-01" db="EMBL/GenBank/DDBJ databases">
        <authorList>
            <person name="Chen W.-M."/>
        </authorList>
    </citation>
    <scope>NUCLEOTIDE SEQUENCE [LARGE SCALE GENOMIC DNA]</scope>
    <source>
        <strain evidence="7 8">CCP-18</strain>
    </source>
</reference>
<keyword evidence="3" id="KW-0998">Cell outer membrane</keyword>
<accession>A0A437LLA6</accession>
<evidence type="ECO:0000256" key="4">
    <source>
        <dbReference type="SAM" id="MobiDB-lite"/>
    </source>
</evidence>
<evidence type="ECO:0000256" key="1">
    <source>
        <dbReference type="ARBA" id="ARBA00022448"/>
    </source>
</evidence>
<keyword evidence="2" id="KW-0472">Membrane</keyword>
<feature type="compositionally biased region" description="Low complexity" evidence="4">
    <location>
        <begin position="156"/>
        <end position="167"/>
    </location>
</feature>
<dbReference type="NCBIfam" id="TIGR02519">
    <property type="entry name" value="pilus_MshL"/>
    <property type="match status" value="1"/>
</dbReference>
<feature type="region of interest" description="Disordered" evidence="4">
    <location>
        <begin position="139"/>
        <end position="172"/>
    </location>
</feature>
<evidence type="ECO:0000256" key="2">
    <source>
        <dbReference type="ARBA" id="ARBA00023136"/>
    </source>
</evidence>
<evidence type="ECO:0000313" key="8">
    <source>
        <dbReference type="Proteomes" id="UP000288587"/>
    </source>
</evidence>
<feature type="domain" description="Secretin/TonB short N-terminal" evidence="6">
    <location>
        <begin position="69"/>
        <end position="117"/>
    </location>
</feature>
<gene>
    <name evidence="7" type="primary">mshL</name>
    <name evidence="7" type="ORF">EOD73_09265</name>
</gene>
<comment type="caution">
    <text evidence="7">The sequence shown here is derived from an EMBL/GenBank/DDBJ whole genome shotgun (WGS) entry which is preliminary data.</text>
</comment>
<proteinExistence type="predicted"/>
<evidence type="ECO:0000259" key="6">
    <source>
        <dbReference type="SMART" id="SM00965"/>
    </source>
</evidence>
<dbReference type="PANTHER" id="PTHR30332">
    <property type="entry name" value="PROBABLE GENERAL SECRETION PATHWAY PROTEIN D"/>
    <property type="match status" value="1"/>
</dbReference>
<dbReference type="GO" id="GO:0019867">
    <property type="term" value="C:outer membrane"/>
    <property type="evidence" value="ECO:0007669"/>
    <property type="project" value="InterPro"/>
</dbReference>
<dbReference type="OrthoDB" id="9779724at2"/>
<dbReference type="AlphaFoldDB" id="A0A437LLA6"/>
<feature type="chain" id="PRO_5019213928" evidence="5">
    <location>
        <begin position="24"/>
        <end position="543"/>
    </location>
</feature>
<dbReference type="GO" id="GO:0009297">
    <property type="term" value="P:pilus assembly"/>
    <property type="evidence" value="ECO:0007669"/>
    <property type="project" value="InterPro"/>
</dbReference>
<dbReference type="InterPro" id="IPR050810">
    <property type="entry name" value="Bact_Secretion_Sys_Channel"/>
</dbReference>
<dbReference type="RefSeq" id="WP_127682707.1">
    <property type="nucleotide sequence ID" value="NZ_SACM01000002.1"/>
</dbReference>
<protein>
    <submittedName>
        <fullName evidence="7">Pilus (MSHA type) biogenesis protein MshL</fullName>
    </submittedName>
</protein>
<dbReference type="Pfam" id="PF07655">
    <property type="entry name" value="Secretin_N_2"/>
    <property type="match status" value="1"/>
</dbReference>
<dbReference type="InterPro" id="IPR001775">
    <property type="entry name" value="GspD/PilQ"/>
</dbReference>
<dbReference type="GO" id="GO:0009306">
    <property type="term" value="P:protein secretion"/>
    <property type="evidence" value="ECO:0007669"/>
    <property type="project" value="InterPro"/>
</dbReference>
<sequence length="543" mass="57093">MTTLRLSFLALALAPWLTSVALAQSPRVPRASTPPPPQAAAARSDRFDIALVDAPASQVFLQIVQGSPYQVLVAPDVQGNISLNLRNTTVMEALDAVKELYGYDYRVQGDKVFVYSNAVQTRIFRINYLPGRRQGESDLRVSSGAFSGGGNGSGGNASNASNAANNNGNGGGGSTQLRVIDSAKVRTTSDADFWAEVSASLQLLVGADKGRSVVLNPAAGVIVVRAPGPELRQVEEYLQAIQVSIERQVMLEAKILEVSLTDDAKTGINWGAFGQLLGGARGGQLSIGIGQPGAVIGRTGAITDGTNISVPGASIDSGSLGRGFYGLAFQATNFAAMLNFLETQGDVHVLSSPRIATLNNQKALLKVGSDDLYVTGVTTNQSTNTTGGGTTNSPTLTVTPFFSGIVLDVTPQIDAEGQVMLHVHPSISLVSEREKILNLGTLGNFRLPLASTAISETDAIVRVKDGQIVAIGGLMTQELRGDRTGLPVLASLPVVGNLFGQKSKVNRKRELVILIKPTVIQDAGRWPESPMPVPPEVPARQPQ</sequence>
<dbReference type="InterPro" id="IPR011662">
    <property type="entry name" value="Secretin/TonB_short_N"/>
</dbReference>
<dbReference type="Gene3D" id="3.30.1370.130">
    <property type="match status" value="1"/>
</dbReference>
<feature type="region of interest" description="Disordered" evidence="4">
    <location>
        <begin position="524"/>
        <end position="543"/>
    </location>
</feature>
<dbReference type="Proteomes" id="UP000288587">
    <property type="component" value="Unassembled WGS sequence"/>
</dbReference>
<feature type="signal peptide" evidence="5">
    <location>
        <begin position="1"/>
        <end position="23"/>
    </location>
</feature>
<dbReference type="EMBL" id="SACM01000002">
    <property type="protein sequence ID" value="RVT86212.1"/>
    <property type="molecule type" value="Genomic_DNA"/>
</dbReference>
<evidence type="ECO:0000256" key="5">
    <source>
        <dbReference type="SAM" id="SignalP"/>
    </source>
</evidence>
<keyword evidence="8" id="KW-1185">Reference proteome</keyword>
<dbReference type="InterPro" id="IPR011514">
    <property type="entry name" value="Secretin_N_2"/>
</dbReference>